<proteinExistence type="inferred from homology"/>
<keyword evidence="4" id="KW-0408">Iron</keyword>
<evidence type="ECO:0000256" key="1">
    <source>
        <dbReference type="ARBA" id="ARBA00010617"/>
    </source>
</evidence>
<comment type="similarity">
    <text evidence="1">Belongs to the cytochrome P450 family.</text>
</comment>
<dbReference type="Pfam" id="PF00067">
    <property type="entry name" value="p450"/>
    <property type="match status" value="1"/>
</dbReference>
<dbReference type="SUPFAM" id="SSF48264">
    <property type="entry name" value="Cytochrome P450"/>
    <property type="match status" value="1"/>
</dbReference>
<dbReference type="GO" id="GO:0004497">
    <property type="term" value="F:monooxygenase activity"/>
    <property type="evidence" value="ECO:0007669"/>
    <property type="project" value="InterPro"/>
</dbReference>
<dbReference type="PANTHER" id="PTHR24304:SF2">
    <property type="entry name" value="24-HYDROXYCHOLESTEROL 7-ALPHA-HYDROXYLASE"/>
    <property type="match status" value="1"/>
</dbReference>
<evidence type="ECO:0000256" key="2">
    <source>
        <dbReference type="ARBA" id="ARBA00022617"/>
    </source>
</evidence>
<dbReference type="InterPro" id="IPR036396">
    <property type="entry name" value="Cyt_P450_sf"/>
</dbReference>
<dbReference type="OrthoDB" id="3366823at2759"/>
<evidence type="ECO:0000256" key="4">
    <source>
        <dbReference type="ARBA" id="ARBA00023004"/>
    </source>
</evidence>
<sequence>MPCIHCYISWAESIAVYLPSLLAPLFVWLFYGGTRAGAHDAVPPTYGPLYLPAFVRGILAAYRLGKDEDEFLSSLKRTYGPIVYLPWPFKQYFVNDPATAAKVWETSTSILAFAPIRMSMQCSVFGGSTPIFRDTTLWHGILFPAHGRGLSKIRLEEPIATFVSYLRDELDHLGQRIDAMGSAADTSSERLEMDLVAWIRETMFDCGLAAVYGPQLLDFESSSKYGISSLEEFRRCFDDFDYAFPLVAGEVLPLPALKMFPFIRKGLKARDRLRQFIAAWVRDGTPGLQEGGLVKDMVDYSRANGLTDLDIGTTLNGTLWYAVLTFSSVLLLNSPRADSTAKFSTGLPRALQANGPFAAVWIVLYIIQSPLYPKILQEIESFSLSGRSPTQADLAPSTALPILSSAIYETLRLGSSTSSLRDVEKTFLLCADRDDELTKEKEGIFHPNRGGQWIPQGSRVAAVMRAVHLDEDVWKDAKLWDGERFIDREGEEPGTRSKRTREVRAFGGGVSICEGRHLAYSELKAMVAETLSRFEISVSSDQSSSMRTLRFIDGSTGVAPQLARGRPGMGIFQFDGDVKVRVKRRVGTE</sequence>
<dbReference type="Proteomes" id="UP000198372">
    <property type="component" value="Unassembled WGS sequence"/>
</dbReference>
<protein>
    <submittedName>
        <fullName evidence="5">BQ2448_4064 protein</fullName>
    </submittedName>
</protein>
<dbReference type="EMBL" id="FMSP01000009">
    <property type="protein sequence ID" value="SCV72527.1"/>
    <property type="molecule type" value="Genomic_DNA"/>
</dbReference>
<dbReference type="GO" id="GO:0016705">
    <property type="term" value="F:oxidoreductase activity, acting on paired donors, with incorporation or reduction of molecular oxygen"/>
    <property type="evidence" value="ECO:0007669"/>
    <property type="project" value="InterPro"/>
</dbReference>
<dbReference type="AlphaFoldDB" id="A0A238FH25"/>
<gene>
    <name evidence="5" type="ORF">BQ2448_4064</name>
</gene>
<keyword evidence="2" id="KW-0349">Heme</keyword>
<evidence type="ECO:0000313" key="6">
    <source>
        <dbReference type="Proteomes" id="UP000198372"/>
    </source>
</evidence>
<dbReference type="STRING" id="269621.A0A238FH25"/>
<evidence type="ECO:0000256" key="3">
    <source>
        <dbReference type="ARBA" id="ARBA00022723"/>
    </source>
</evidence>
<dbReference type="Gene3D" id="1.10.630.10">
    <property type="entry name" value="Cytochrome P450"/>
    <property type="match status" value="1"/>
</dbReference>
<name>A0A238FH25_9BASI</name>
<dbReference type="InterPro" id="IPR050529">
    <property type="entry name" value="CYP450_sterol_14alpha_dmase"/>
</dbReference>
<dbReference type="InterPro" id="IPR001128">
    <property type="entry name" value="Cyt_P450"/>
</dbReference>
<dbReference type="GO" id="GO:0005506">
    <property type="term" value="F:iron ion binding"/>
    <property type="evidence" value="ECO:0007669"/>
    <property type="project" value="InterPro"/>
</dbReference>
<keyword evidence="6" id="KW-1185">Reference proteome</keyword>
<evidence type="ECO:0000313" key="5">
    <source>
        <dbReference type="EMBL" id="SCV72527.1"/>
    </source>
</evidence>
<dbReference type="PANTHER" id="PTHR24304">
    <property type="entry name" value="CYTOCHROME P450 FAMILY 7"/>
    <property type="match status" value="1"/>
</dbReference>
<organism evidence="5 6">
    <name type="scientific">Microbotryum intermedium</name>
    <dbReference type="NCBI Taxonomy" id="269621"/>
    <lineage>
        <taxon>Eukaryota</taxon>
        <taxon>Fungi</taxon>
        <taxon>Dikarya</taxon>
        <taxon>Basidiomycota</taxon>
        <taxon>Pucciniomycotina</taxon>
        <taxon>Microbotryomycetes</taxon>
        <taxon>Microbotryales</taxon>
        <taxon>Microbotryaceae</taxon>
        <taxon>Microbotryum</taxon>
    </lineage>
</organism>
<reference evidence="6" key="1">
    <citation type="submission" date="2016-09" db="EMBL/GenBank/DDBJ databases">
        <authorList>
            <person name="Jeantristanb JTB J.-T."/>
            <person name="Ricardo R."/>
        </authorList>
    </citation>
    <scope>NUCLEOTIDE SEQUENCE [LARGE SCALE GENOMIC DNA]</scope>
</reference>
<keyword evidence="3" id="KW-0479">Metal-binding</keyword>
<dbReference type="GO" id="GO:0020037">
    <property type="term" value="F:heme binding"/>
    <property type="evidence" value="ECO:0007669"/>
    <property type="project" value="InterPro"/>
</dbReference>
<accession>A0A238FH25</accession>